<accession>A0A9J7BT80</accession>
<keyword evidence="3" id="KW-0732">Signal</keyword>
<dbReference type="SUPFAM" id="SSF53822">
    <property type="entry name" value="Periplasmic binding protein-like I"/>
    <property type="match status" value="1"/>
</dbReference>
<dbReference type="AlphaFoldDB" id="A0A9J7BT80"/>
<comment type="subcellular location">
    <subcellularLocation>
        <location evidence="1">Cell envelope</location>
    </subcellularLocation>
</comment>
<name>A0A9J7BT80_9BACT</name>
<evidence type="ECO:0000313" key="6">
    <source>
        <dbReference type="Proteomes" id="UP001059380"/>
    </source>
</evidence>
<dbReference type="InterPro" id="IPR028082">
    <property type="entry name" value="Peripla_BP_I"/>
</dbReference>
<gene>
    <name evidence="5" type="ORF">MOP44_07825</name>
</gene>
<dbReference type="GO" id="GO:0030246">
    <property type="term" value="F:carbohydrate binding"/>
    <property type="evidence" value="ECO:0007669"/>
    <property type="project" value="UniProtKB-ARBA"/>
</dbReference>
<keyword evidence="6" id="KW-1185">Reference proteome</keyword>
<evidence type="ECO:0000256" key="2">
    <source>
        <dbReference type="ARBA" id="ARBA00007639"/>
    </source>
</evidence>
<dbReference type="Proteomes" id="UP001059380">
    <property type="component" value="Chromosome"/>
</dbReference>
<dbReference type="Pfam" id="PF13407">
    <property type="entry name" value="Peripla_BP_4"/>
    <property type="match status" value="1"/>
</dbReference>
<reference evidence="5" key="1">
    <citation type="submission" date="2021-04" db="EMBL/GenBank/DDBJ databases">
        <title>Phylogenetic analysis of Acidobacteriaceae.</title>
        <authorList>
            <person name="Qiu L."/>
            <person name="Zhang Q."/>
        </authorList>
    </citation>
    <scope>NUCLEOTIDE SEQUENCE</scope>
    <source>
        <strain evidence="5">DSM 25168</strain>
    </source>
</reference>
<evidence type="ECO:0000313" key="5">
    <source>
        <dbReference type="EMBL" id="UWZ85839.1"/>
    </source>
</evidence>
<proteinExistence type="inferred from homology"/>
<dbReference type="InterPro" id="IPR025997">
    <property type="entry name" value="SBP_2_dom"/>
</dbReference>
<organism evidence="5 6">
    <name type="scientific">Occallatibacter riparius</name>
    <dbReference type="NCBI Taxonomy" id="1002689"/>
    <lineage>
        <taxon>Bacteria</taxon>
        <taxon>Pseudomonadati</taxon>
        <taxon>Acidobacteriota</taxon>
        <taxon>Terriglobia</taxon>
        <taxon>Terriglobales</taxon>
        <taxon>Acidobacteriaceae</taxon>
        <taxon>Occallatibacter</taxon>
    </lineage>
</organism>
<dbReference type="RefSeq" id="WP_260795448.1">
    <property type="nucleotide sequence ID" value="NZ_CP093313.1"/>
</dbReference>
<evidence type="ECO:0000259" key="4">
    <source>
        <dbReference type="Pfam" id="PF13407"/>
    </source>
</evidence>
<dbReference type="PANTHER" id="PTHR46847">
    <property type="entry name" value="D-ALLOSE-BINDING PERIPLASMIC PROTEIN-RELATED"/>
    <property type="match status" value="1"/>
</dbReference>
<protein>
    <submittedName>
        <fullName evidence="5">Substrate-binding domain-containing protein</fullName>
    </submittedName>
</protein>
<evidence type="ECO:0000256" key="3">
    <source>
        <dbReference type="ARBA" id="ARBA00022729"/>
    </source>
</evidence>
<dbReference type="KEGG" id="orp:MOP44_07825"/>
<sequence>MSGRGRWAAITAAVILMCAAGCRHEQPATIMVITPTGGLEYWEKFDHAVRTNAAAAGIHIELAAPQSVTDYTEQAQMVENAVAQHVQGIIVSPAHQLVLTSVLQKAVRAHIPVVIVGTPIALSDKDFAAFIGWDEAEAGRLAARRFVALLGGRGEVGVVGVSPTVEGSSLIEKAFADEIARAPRVKLVGVKYGLSDWARGNQAVLDLLSEHPDIKGIFTTDEFSTHAAAYAFEQREKKRPLLIGVSDELNEIAGVRSGRTDALVLSDPHELGTRAIQAMKVALAGGDARSFSTQLPVTIVDAQTIDQSPMVAAVLKNSD</sequence>
<feature type="domain" description="Periplasmic binding protein" evidence="4">
    <location>
        <begin position="30"/>
        <end position="285"/>
    </location>
</feature>
<dbReference type="GO" id="GO:0030313">
    <property type="term" value="C:cell envelope"/>
    <property type="evidence" value="ECO:0007669"/>
    <property type="project" value="UniProtKB-SubCell"/>
</dbReference>
<dbReference type="PANTHER" id="PTHR46847:SF1">
    <property type="entry name" value="D-ALLOSE-BINDING PERIPLASMIC PROTEIN-RELATED"/>
    <property type="match status" value="1"/>
</dbReference>
<evidence type="ECO:0000256" key="1">
    <source>
        <dbReference type="ARBA" id="ARBA00004196"/>
    </source>
</evidence>
<dbReference type="EMBL" id="CP093313">
    <property type="protein sequence ID" value="UWZ85839.1"/>
    <property type="molecule type" value="Genomic_DNA"/>
</dbReference>
<dbReference type="Gene3D" id="3.40.50.2300">
    <property type="match status" value="2"/>
</dbReference>
<comment type="similarity">
    <text evidence="2">Belongs to the bacterial solute-binding protein 2 family.</text>
</comment>